<name>A0BZ79_PARTE</name>
<dbReference type="EMBL" id="CT868029">
    <property type="protein sequence ID" value="CAK63846.1"/>
    <property type="molecule type" value="Genomic_DNA"/>
</dbReference>
<dbReference type="HOGENOM" id="CLU_1974816_0_0_1"/>
<evidence type="ECO:0000313" key="1">
    <source>
        <dbReference type="EMBL" id="CAK63846.1"/>
    </source>
</evidence>
<dbReference type="RefSeq" id="XP_001431244.1">
    <property type="nucleotide sequence ID" value="XM_001431207.1"/>
</dbReference>
<gene>
    <name evidence="1" type="ORF">GSPATT00033699001</name>
</gene>
<evidence type="ECO:0008006" key="3">
    <source>
        <dbReference type="Google" id="ProtNLM"/>
    </source>
</evidence>
<keyword evidence="2" id="KW-1185">Reference proteome</keyword>
<dbReference type="InParanoid" id="A0BZ79"/>
<protein>
    <recommendedName>
        <fullName evidence="3">Transmembrane protein</fullName>
    </recommendedName>
</protein>
<dbReference type="KEGG" id="ptm:GSPATT00033699001"/>
<accession>A0BZ79</accession>
<sequence>MIIIIQCLDVQLLQRCRQHSCRGIYFTQNMQNFTHQMASLFLFLLLFKKGDQQLKKYVEVYENFIGNSQSQVGNCQFLGSTQLVGYFIYFHLYSYFHRLHKLNRIQQILNMLFLTYRTICTITTISD</sequence>
<dbReference type="Proteomes" id="UP000000600">
    <property type="component" value="Unassembled WGS sequence"/>
</dbReference>
<reference evidence="1 2" key="1">
    <citation type="journal article" date="2006" name="Nature">
        <title>Global trends of whole-genome duplications revealed by the ciliate Paramecium tetraurelia.</title>
        <authorList>
            <consortium name="Genoscope"/>
            <person name="Aury J.-M."/>
            <person name="Jaillon O."/>
            <person name="Duret L."/>
            <person name="Noel B."/>
            <person name="Jubin C."/>
            <person name="Porcel B.M."/>
            <person name="Segurens B."/>
            <person name="Daubin V."/>
            <person name="Anthouard V."/>
            <person name="Aiach N."/>
            <person name="Arnaiz O."/>
            <person name="Billaut A."/>
            <person name="Beisson J."/>
            <person name="Blanc I."/>
            <person name="Bouhouche K."/>
            <person name="Camara F."/>
            <person name="Duharcourt S."/>
            <person name="Guigo R."/>
            <person name="Gogendeau D."/>
            <person name="Katinka M."/>
            <person name="Keller A.-M."/>
            <person name="Kissmehl R."/>
            <person name="Klotz C."/>
            <person name="Koll F."/>
            <person name="Le Moue A."/>
            <person name="Lepere C."/>
            <person name="Malinsky S."/>
            <person name="Nowacki M."/>
            <person name="Nowak J.K."/>
            <person name="Plattner H."/>
            <person name="Poulain J."/>
            <person name="Ruiz F."/>
            <person name="Serrano V."/>
            <person name="Zagulski M."/>
            <person name="Dessen P."/>
            <person name="Betermier M."/>
            <person name="Weissenbach J."/>
            <person name="Scarpelli C."/>
            <person name="Schachter V."/>
            <person name="Sperling L."/>
            <person name="Meyer E."/>
            <person name="Cohen J."/>
            <person name="Wincker P."/>
        </authorList>
    </citation>
    <scope>NUCLEOTIDE SEQUENCE [LARGE SCALE GENOMIC DNA]</scope>
    <source>
        <strain evidence="1 2">Stock d4-2</strain>
    </source>
</reference>
<dbReference type="GeneID" id="5017030"/>
<evidence type="ECO:0000313" key="2">
    <source>
        <dbReference type="Proteomes" id="UP000000600"/>
    </source>
</evidence>
<organism evidence="1 2">
    <name type="scientific">Paramecium tetraurelia</name>
    <dbReference type="NCBI Taxonomy" id="5888"/>
    <lineage>
        <taxon>Eukaryota</taxon>
        <taxon>Sar</taxon>
        <taxon>Alveolata</taxon>
        <taxon>Ciliophora</taxon>
        <taxon>Intramacronucleata</taxon>
        <taxon>Oligohymenophorea</taxon>
        <taxon>Peniculida</taxon>
        <taxon>Parameciidae</taxon>
        <taxon>Paramecium</taxon>
    </lineage>
</organism>
<dbReference type="AlphaFoldDB" id="A0BZ79"/>
<proteinExistence type="predicted"/>